<proteinExistence type="predicted"/>
<gene>
    <name evidence="1" type="ORF">ACFPYJ_18945</name>
</gene>
<evidence type="ECO:0000313" key="2">
    <source>
        <dbReference type="Proteomes" id="UP001596047"/>
    </source>
</evidence>
<comment type="caution">
    <text evidence="1">The sequence shown here is derived from an EMBL/GenBank/DDBJ whole genome shotgun (WGS) entry which is preliminary data.</text>
</comment>
<evidence type="ECO:0000313" key="1">
    <source>
        <dbReference type="EMBL" id="MFC5651147.1"/>
    </source>
</evidence>
<dbReference type="Proteomes" id="UP001596047">
    <property type="component" value="Unassembled WGS sequence"/>
</dbReference>
<dbReference type="Pfam" id="PF10901">
    <property type="entry name" value="DUF2690"/>
    <property type="match status" value="1"/>
</dbReference>
<protein>
    <submittedName>
        <fullName evidence="1">DUF2690 domain-containing protein</fullName>
    </submittedName>
</protein>
<keyword evidence="2" id="KW-1185">Reference proteome</keyword>
<sequence>MGKKISKVVSVGVLFTVFLSLFLTFAPTEKVYALSYDGTNPYSTGCAYKSPITYETEYIYVAGVKIGYVQLKGSAYCHTAWGYLKFYSAAPYNYYANVWVDSYNGTTKRKYVSCASSGGNGWIMKGQTSCYTAQLWDKDPYNALAKAGIYSSSGALVFSANTRRY</sequence>
<dbReference type="InterPro" id="IPR021224">
    <property type="entry name" value="DUF2690"/>
</dbReference>
<accession>A0ABW0VZ64</accession>
<organism evidence="1 2">
    <name type="scientific">Paenibacillus solisilvae</name>
    <dbReference type="NCBI Taxonomy" id="2486751"/>
    <lineage>
        <taxon>Bacteria</taxon>
        <taxon>Bacillati</taxon>
        <taxon>Bacillota</taxon>
        <taxon>Bacilli</taxon>
        <taxon>Bacillales</taxon>
        <taxon>Paenibacillaceae</taxon>
        <taxon>Paenibacillus</taxon>
    </lineage>
</organism>
<dbReference type="EMBL" id="JBHSOW010000068">
    <property type="protein sequence ID" value="MFC5651147.1"/>
    <property type="molecule type" value="Genomic_DNA"/>
</dbReference>
<dbReference type="RefSeq" id="WP_379189744.1">
    <property type="nucleotide sequence ID" value="NZ_JBHSOW010000068.1"/>
</dbReference>
<name>A0ABW0VZ64_9BACL</name>
<reference evidence="2" key="1">
    <citation type="journal article" date="2019" name="Int. J. Syst. Evol. Microbiol.">
        <title>The Global Catalogue of Microorganisms (GCM) 10K type strain sequencing project: providing services to taxonomists for standard genome sequencing and annotation.</title>
        <authorList>
            <consortium name="The Broad Institute Genomics Platform"/>
            <consortium name="The Broad Institute Genome Sequencing Center for Infectious Disease"/>
            <person name="Wu L."/>
            <person name="Ma J."/>
        </authorList>
    </citation>
    <scope>NUCLEOTIDE SEQUENCE [LARGE SCALE GENOMIC DNA]</scope>
    <source>
        <strain evidence="2">CGMCC 1.3240</strain>
    </source>
</reference>